<dbReference type="RefSeq" id="WP_045044052.1">
    <property type="nucleotide sequence ID" value="NZ_JZTB01000051.1"/>
</dbReference>
<evidence type="ECO:0000256" key="1">
    <source>
        <dbReference type="SAM" id="MobiDB-lite"/>
    </source>
</evidence>
<feature type="region of interest" description="Disordered" evidence="1">
    <location>
        <begin position="18"/>
        <end position="41"/>
    </location>
</feature>
<organism evidence="2 3">
    <name type="scientific">Photobacterium kishitanii</name>
    <dbReference type="NCBI Taxonomy" id="318456"/>
    <lineage>
        <taxon>Bacteria</taxon>
        <taxon>Pseudomonadati</taxon>
        <taxon>Pseudomonadota</taxon>
        <taxon>Gammaproteobacteria</taxon>
        <taxon>Vibrionales</taxon>
        <taxon>Vibrionaceae</taxon>
        <taxon>Photobacterium</taxon>
    </lineage>
</organism>
<reference evidence="2 3" key="1">
    <citation type="submission" date="2018-01" db="EMBL/GenBank/DDBJ databases">
        <title>Whole genome sequencing of Histamine producing bacteria.</title>
        <authorList>
            <person name="Butler K."/>
        </authorList>
    </citation>
    <scope>NUCLEOTIDE SEQUENCE [LARGE SCALE GENOMIC DNA]</scope>
    <source>
        <strain evidence="2 3">A1-4</strain>
    </source>
</reference>
<dbReference type="AlphaFoldDB" id="A0AAX0Z0E8"/>
<protein>
    <submittedName>
        <fullName evidence="2">Uncharacterized protein</fullName>
    </submittedName>
</protein>
<feature type="compositionally biased region" description="Polar residues" evidence="1">
    <location>
        <begin position="20"/>
        <end position="29"/>
    </location>
</feature>
<proteinExistence type="predicted"/>
<evidence type="ECO:0000313" key="3">
    <source>
        <dbReference type="Proteomes" id="UP000240728"/>
    </source>
</evidence>
<name>A0AAX0Z0E8_9GAMM</name>
<comment type="caution">
    <text evidence="2">The sequence shown here is derived from an EMBL/GenBank/DDBJ whole genome shotgun (WGS) entry which is preliminary data.</text>
</comment>
<keyword evidence="3" id="KW-1185">Reference proteome</keyword>
<dbReference type="EMBL" id="PYOZ01000004">
    <property type="protein sequence ID" value="PSX45414.1"/>
    <property type="molecule type" value="Genomic_DNA"/>
</dbReference>
<sequence>MKSKFDLNAAKAWANSKNNMPKNIASSTTTERHNSEWGHTSSTEFSLKGYRCNSDIFSIRASGPSVKQGKIKFSEGLNALNGIYELIKLSAKQSLKCNGINNAIRNYTDCIYMNAPETGSFIYKAEIDLDSDPSLGLNSDEKKEEAKFKRHLNLSFAKLLQLLSQSNLQEQLTYKKLLLLGIDEKLCDSLLCLFSDSADKIEFNFKWSVYEGLEPNLPSYIAFDDSFRNEIKRCKKILTTSTPKTLTSVPTYIERSSWVKGCEHGKIYFKLSIENKDINGSVDITDECKFESLKQKVKETIISDVTLLMSKKAGKSVEIIDICFELDKHQQIELHL</sequence>
<dbReference type="Proteomes" id="UP000240728">
    <property type="component" value="Unassembled WGS sequence"/>
</dbReference>
<accession>A0AAX0Z0E8</accession>
<gene>
    <name evidence="2" type="ORF">C0W53_09315</name>
</gene>
<evidence type="ECO:0000313" key="2">
    <source>
        <dbReference type="EMBL" id="PSX45414.1"/>
    </source>
</evidence>